<proteinExistence type="inferred from homology"/>
<evidence type="ECO:0000256" key="1">
    <source>
        <dbReference type="ARBA" id="ARBA00010577"/>
    </source>
</evidence>
<comment type="function">
    <text evidence="4">Required for flagellar hook formation. May act as a scaffolding protein.</text>
</comment>
<dbReference type="Proteomes" id="UP000058012">
    <property type="component" value="Unassembled WGS sequence"/>
</dbReference>
<evidence type="ECO:0000256" key="5">
    <source>
        <dbReference type="SAM" id="MobiDB-lite"/>
    </source>
</evidence>
<gene>
    <name evidence="6" type="ORF">AQZ52_17490</name>
</gene>
<evidence type="ECO:0000256" key="4">
    <source>
        <dbReference type="ARBA" id="ARBA00024746"/>
    </source>
</evidence>
<comment type="similarity">
    <text evidence="1">Belongs to the FlgD family.</text>
</comment>
<feature type="region of interest" description="Disordered" evidence="5">
    <location>
        <begin position="1"/>
        <end position="23"/>
    </location>
</feature>
<dbReference type="EMBL" id="LLZS01000011">
    <property type="protein sequence ID" value="KUR69896.1"/>
    <property type="molecule type" value="Genomic_DNA"/>
</dbReference>
<evidence type="ECO:0000256" key="3">
    <source>
        <dbReference type="ARBA" id="ARBA00022795"/>
    </source>
</evidence>
<dbReference type="RefSeq" id="WP_067914220.1">
    <property type="nucleotide sequence ID" value="NZ_KQ954247.1"/>
</dbReference>
<keyword evidence="6" id="KW-0969">Cilium</keyword>
<dbReference type="STRING" id="1117702.AQZ52_17490"/>
<organism evidence="6 7">
    <name type="scientific">Novosphingobium fuchskuhlense</name>
    <dbReference type="NCBI Taxonomy" id="1117702"/>
    <lineage>
        <taxon>Bacteria</taxon>
        <taxon>Pseudomonadati</taxon>
        <taxon>Pseudomonadota</taxon>
        <taxon>Alphaproteobacteria</taxon>
        <taxon>Sphingomonadales</taxon>
        <taxon>Sphingomonadaceae</taxon>
        <taxon>Novosphingobium</taxon>
    </lineage>
</organism>
<reference evidence="6 7" key="1">
    <citation type="submission" date="2015-10" db="EMBL/GenBank/DDBJ databases">
        <title>Draft genome sequence of Novosphingobium fuchskuhlense DSM 25065 isolated from a surface water sample of the southwest basin of Lake Grosse Fuchskuhle.</title>
        <authorList>
            <person name="Ruckert C."/>
            <person name="Winkler A."/>
            <person name="Glaeser J."/>
            <person name="Grossart H.-P."/>
            <person name="Kalinowski J."/>
            <person name="Glaeser S."/>
        </authorList>
    </citation>
    <scope>NUCLEOTIDE SEQUENCE [LARGE SCALE GENOMIC DNA]</scope>
    <source>
        <strain evidence="6 7">FNE08-7</strain>
    </source>
</reference>
<dbReference type="InterPro" id="IPR005648">
    <property type="entry name" value="FlgD"/>
</dbReference>
<sequence length="149" mass="15531">MALAPVTSSGQSSSTGAASPTTQSTATNAFGLSFESLLKIILTQLTYQDPLKPVDNFEFVSQLAQFSQIQQGQTMNDRLQSLVSAQSTLQASGLLGKTIDIPSGNAVISGTVTAVTLQNGDPLLTIKTKDGQTIGQLSLSSISQIRLGE</sequence>
<dbReference type="OrthoDB" id="9785233at2"/>
<keyword evidence="3" id="KW-1005">Bacterial flagellum biogenesis</keyword>
<accession>A0A117US80</accession>
<keyword evidence="6" id="KW-0282">Flagellum</keyword>
<evidence type="ECO:0000313" key="6">
    <source>
        <dbReference type="EMBL" id="KUR69896.1"/>
    </source>
</evidence>
<dbReference type="AlphaFoldDB" id="A0A117US80"/>
<comment type="caution">
    <text evidence="6">The sequence shown here is derived from an EMBL/GenBank/DDBJ whole genome shotgun (WGS) entry which is preliminary data.</text>
</comment>
<evidence type="ECO:0000313" key="7">
    <source>
        <dbReference type="Proteomes" id="UP000058012"/>
    </source>
</evidence>
<dbReference type="Pfam" id="PF03963">
    <property type="entry name" value="FlgD"/>
    <property type="match status" value="1"/>
</dbReference>
<keyword evidence="6" id="KW-0966">Cell projection</keyword>
<name>A0A117US80_9SPHN</name>
<evidence type="ECO:0000256" key="2">
    <source>
        <dbReference type="ARBA" id="ARBA00016013"/>
    </source>
</evidence>
<dbReference type="GO" id="GO:0044781">
    <property type="term" value="P:bacterial-type flagellum organization"/>
    <property type="evidence" value="ECO:0007669"/>
    <property type="project" value="UniProtKB-KW"/>
</dbReference>
<keyword evidence="7" id="KW-1185">Reference proteome</keyword>
<protein>
    <recommendedName>
        <fullName evidence="2">Basal-body rod modification protein FlgD</fullName>
    </recommendedName>
</protein>